<name>I0YS16_COCSC</name>
<proteinExistence type="predicted"/>
<dbReference type="AlphaFoldDB" id="I0YS16"/>
<evidence type="ECO:0000256" key="1">
    <source>
        <dbReference type="SAM" id="MobiDB-lite"/>
    </source>
</evidence>
<protein>
    <submittedName>
        <fullName evidence="2">Uncharacterized protein</fullName>
    </submittedName>
</protein>
<organism evidence="2 3">
    <name type="scientific">Coccomyxa subellipsoidea (strain C-169)</name>
    <name type="common">Green microalga</name>
    <dbReference type="NCBI Taxonomy" id="574566"/>
    <lineage>
        <taxon>Eukaryota</taxon>
        <taxon>Viridiplantae</taxon>
        <taxon>Chlorophyta</taxon>
        <taxon>core chlorophytes</taxon>
        <taxon>Trebouxiophyceae</taxon>
        <taxon>Trebouxiophyceae incertae sedis</taxon>
        <taxon>Coccomyxaceae</taxon>
        <taxon>Coccomyxa</taxon>
        <taxon>Coccomyxa subellipsoidea</taxon>
    </lineage>
</organism>
<dbReference type="Proteomes" id="UP000007264">
    <property type="component" value="Unassembled WGS sequence"/>
</dbReference>
<dbReference type="RefSeq" id="XP_005645729.1">
    <property type="nucleotide sequence ID" value="XM_005645672.1"/>
</dbReference>
<dbReference type="GeneID" id="17039167"/>
<feature type="region of interest" description="Disordered" evidence="1">
    <location>
        <begin position="76"/>
        <end position="101"/>
    </location>
</feature>
<dbReference type="KEGG" id="csl:COCSUDRAFT_57096"/>
<keyword evidence="3" id="KW-1185">Reference proteome</keyword>
<evidence type="ECO:0000313" key="3">
    <source>
        <dbReference type="Proteomes" id="UP000007264"/>
    </source>
</evidence>
<sequence length="101" mass="10836">MGCCVAGGLEGTRAGPLRPAGCCGTQTCAIVSGSAAGLYKGFELPHLRARCVLRRMCRARAGFVERWRWRWRIGRGPERSGEGNLIPRGALQPAGNATPLR</sequence>
<comment type="caution">
    <text evidence="2">The sequence shown here is derived from an EMBL/GenBank/DDBJ whole genome shotgun (WGS) entry which is preliminary data.</text>
</comment>
<evidence type="ECO:0000313" key="2">
    <source>
        <dbReference type="EMBL" id="EIE21185.1"/>
    </source>
</evidence>
<dbReference type="EMBL" id="AGSI01000013">
    <property type="protein sequence ID" value="EIE21185.1"/>
    <property type="molecule type" value="Genomic_DNA"/>
</dbReference>
<reference evidence="2 3" key="1">
    <citation type="journal article" date="2012" name="Genome Biol.">
        <title>The genome of the polar eukaryotic microalga coccomyxa subellipsoidea reveals traits of cold adaptation.</title>
        <authorList>
            <person name="Blanc G."/>
            <person name="Agarkova I."/>
            <person name="Grimwood J."/>
            <person name="Kuo A."/>
            <person name="Brueggeman A."/>
            <person name="Dunigan D."/>
            <person name="Gurnon J."/>
            <person name="Ladunga I."/>
            <person name="Lindquist E."/>
            <person name="Lucas S."/>
            <person name="Pangilinan J."/>
            <person name="Proschold T."/>
            <person name="Salamov A."/>
            <person name="Schmutz J."/>
            <person name="Weeks D."/>
            <person name="Yamada T."/>
            <person name="Claverie J.M."/>
            <person name="Grigoriev I."/>
            <person name="Van Etten J."/>
            <person name="Lomsadze A."/>
            <person name="Borodovsky M."/>
        </authorList>
    </citation>
    <scope>NUCLEOTIDE SEQUENCE [LARGE SCALE GENOMIC DNA]</scope>
    <source>
        <strain evidence="2 3">C-169</strain>
    </source>
</reference>
<accession>I0YS16</accession>
<gene>
    <name evidence="2" type="ORF">COCSUDRAFT_57096</name>
</gene>